<dbReference type="AlphaFoldDB" id="T2JEQ3"/>
<dbReference type="SUPFAM" id="SSF69318">
    <property type="entry name" value="Integrin alpha N-terminal domain"/>
    <property type="match status" value="1"/>
</dbReference>
<keyword evidence="3" id="KW-0378">Hydrolase</keyword>
<accession>T2JEQ3</accession>
<keyword evidence="4" id="KW-0325">Glycoprotein</keyword>
<dbReference type="InterPro" id="IPR013519">
    <property type="entry name" value="Int_alpha_beta-p"/>
</dbReference>
<dbReference type="InterPro" id="IPR028994">
    <property type="entry name" value="Integrin_alpha_N"/>
</dbReference>
<reference evidence="5 6" key="1">
    <citation type="submission" date="2013-01" db="EMBL/GenBank/DDBJ databases">
        <authorList>
            <person name="Bench S."/>
        </authorList>
    </citation>
    <scope>NUCLEOTIDE SEQUENCE [LARGE SCALE GENOMIC DNA]</scope>
    <source>
        <strain evidence="5 6">WH 0401</strain>
    </source>
</reference>
<dbReference type="Proteomes" id="UP000018198">
    <property type="component" value="Unassembled WGS sequence"/>
</dbReference>
<evidence type="ECO:0000313" key="5">
    <source>
        <dbReference type="EMBL" id="CCQ63631.1"/>
    </source>
</evidence>
<dbReference type="GO" id="GO:0007155">
    <property type="term" value="P:cell adhesion"/>
    <property type="evidence" value="ECO:0007669"/>
    <property type="project" value="InterPro"/>
</dbReference>
<proteinExistence type="predicted"/>
<name>T2JEQ3_CROWT</name>
<evidence type="ECO:0000256" key="4">
    <source>
        <dbReference type="ARBA" id="ARBA00023180"/>
    </source>
</evidence>
<gene>
    <name evidence="5" type="ORF">CWATWH0401_2357</name>
</gene>
<evidence type="ECO:0000256" key="1">
    <source>
        <dbReference type="ARBA" id="ARBA00022729"/>
    </source>
</evidence>
<dbReference type="SMART" id="SM00191">
    <property type="entry name" value="Int_alpha"/>
    <property type="match status" value="2"/>
</dbReference>
<dbReference type="Gene3D" id="2.130.10.130">
    <property type="entry name" value="Integrin alpha, N-terminal"/>
    <property type="match status" value="1"/>
</dbReference>
<keyword evidence="2" id="KW-0677">Repeat</keyword>
<evidence type="ECO:0000313" key="6">
    <source>
        <dbReference type="Proteomes" id="UP000018198"/>
    </source>
</evidence>
<evidence type="ECO:0000256" key="3">
    <source>
        <dbReference type="ARBA" id="ARBA00022801"/>
    </source>
</evidence>
<dbReference type="PANTHER" id="PTHR23221:SF7">
    <property type="entry name" value="PHOSPHATIDYLINOSITOL-GLYCAN-SPECIFIC PHOSPHOLIPASE D"/>
    <property type="match status" value="1"/>
</dbReference>
<dbReference type="EMBL" id="CAQM01000740">
    <property type="protein sequence ID" value="CCQ63631.1"/>
    <property type="molecule type" value="Genomic_DNA"/>
</dbReference>
<dbReference type="InterPro" id="IPR000413">
    <property type="entry name" value="Integrin_alpha"/>
</dbReference>
<reference evidence="5 6" key="2">
    <citation type="submission" date="2013-09" db="EMBL/GenBank/DDBJ databases">
        <title>Whole genome comparison of six Crocosphaera watsonii strains with differing phenotypes.</title>
        <authorList>
            <person name="Bench S.R."/>
            <person name="Heller P."/>
            <person name="Frank I."/>
            <person name="Arciniega M."/>
            <person name="Shilova I.N."/>
            <person name="Zehr J.P."/>
        </authorList>
    </citation>
    <scope>NUCLEOTIDE SEQUENCE [LARGE SCALE GENOMIC DNA]</scope>
    <source>
        <strain evidence="5 6">WH 0401</strain>
    </source>
</reference>
<dbReference type="PANTHER" id="PTHR23221">
    <property type="entry name" value="GLYCOSYLPHOSPHATIDYLINOSITOL PHOSPHOLIPASE D"/>
    <property type="match status" value="1"/>
</dbReference>
<keyword evidence="5" id="KW-0401">Integrin</keyword>
<dbReference type="GO" id="GO:0016787">
    <property type="term" value="F:hydrolase activity"/>
    <property type="evidence" value="ECO:0007669"/>
    <property type="project" value="UniProtKB-KW"/>
</dbReference>
<organism evidence="5 6">
    <name type="scientific">Crocosphaera watsonii WH 0401</name>
    <dbReference type="NCBI Taxonomy" id="555881"/>
    <lineage>
        <taxon>Bacteria</taxon>
        <taxon>Bacillati</taxon>
        <taxon>Cyanobacteriota</taxon>
        <taxon>Cyanophyceae</taxon>
        <taxon>Oscillatoriophycideae</taxon>
        <taxon>Chroococcales</taxon>
        <taxon>Aphanothecaceae</taxon>
        <taxon>Crocosphaera</taxon>
    </lineage>
</organism>
<dbReference type="PRINTS" id="PR01185">
    <property type="entry name" value="INTEGRINA"/>
</dbReference>
<dbReference type="GO" id="GO:0008305">
    <property type="term" value="C:integrin complex"/>
    <property type="evidence" value="ECO:0007669"/>
    <property type="project" value="InterPro"/>
</dbReference>
<protein>
    <submittedName>
        <fullName evidence="5">Integrins alpha chain</fullName>
    </submittedName>
</protein>
<feature type="non-terminal residue" evidence="5">
    <location>
        <position position="184"/>
    </location>
</feature>
<sequence>MNFKQTLGIVTTAIGLGIIPNVANAAIIGVDFGPIGSSTPTNWNLVTGAGTTNNLIEEETGSTTDVNITVSSNTFGRSVSNAGDVNGDGIDDLIIGAEGADPNGNSYAGETYVVFGSESFDSTLNLSSLNGSNGFVINGIDARDYSGRSVSNAGDINGDGIDDIIIGAFLADRNGNSLLGQTYV</sequence>
<dbReference type="InterPro" id="IPR013517">
    <property type="entry name" value="FG-GAP"/>
</dbReference>
<dbReference type="GO" id="GO:0007229">
    <property type="term" value="P:integrin-mediated signaling pathway"/>
    <property type="evidence" value="ECO:0007669"/>
    <property type="project" value="UniProtKB-KW"/>
</dbReference>
<evidence type="ECO:0000256" key="2">
    <source>
        <dbReference type="ARBA" id="ARBA00022737"/>
    </source>
</evidence>
<dbReference type="RefSeq" id="WP_021836610.1">
    <property type="nucleotide sequence ID" value="NZ_CAQM01000740.1"/>
</dbReference>
<keyword evidence="1" id="KW-0732">Signal</keyword>
<comment type="caution">
    <text evidence="5">The sequence shown here is derived from an EMBL/GenBank/DDBJ whole genome shotgun (WGS) entry which is preliminary data.</text>
</comment>
<dbReference type="Pfam" id="PF01839">
    <property type="entry name" value="FG-GAP"/>
    <property type="match status" value="2"/>
</dbReference>